<dbReference type="RefSeq" id="WP_375094648.1">
    <property type="nucleotide sequence ID" value="NZ_JAROCE010000003.1"/>
</dbReference>
<dbReference type="PANTHER" id="PTHR43861:SF1">
    <property type="entry name" value="TRANS-ACONITATE 2-METHYLTRANSFERASE"/>
    <property type="match status" value="1"/>
</dbReference>
<reference evidence="4 5" key="1">
    <citation type="submission" date="2023-03" db="EMBL/GenBank/DDBJ databases">
        <title>MT1 and MT2 Draft Genomes of Novel Species.</title>
        <authorList>
            <person name="Venkateswaran K."/>
        </authorList>
    </citation>
    <scope>NUCLEOTIDE SEQUENCE [LARGE SCALE GENOMIC DNA]</scope>
    <source>
        <strain evidence="4 5">IF8SW-P5</strain>
    </source>
</reference>
<gene>
    <name evidence="4" type="ORF">P5G46_12075</name>
</gene>
<evidence type="ECO:0000256" key="1">
    <source>
        <dbReference type="ARBA" id="ARBA00022603"/>
    </source>
</evidence>
<evidence type="ECO:0000313" key="5">
    <source>
        <dbReference type="Proteomes" id="UP001630303"/>
    </source>
</evidence>
<keyword evidence="1 4" id="KW-0489">Methyltransferase</keyword>
<dbReference type="InterPro" id="IPR041698">
    <property type="entry name" value="Methyltransf_25"/>
</dbReference>
<name>A0ABW9GI95_9MICO</name>
<dbReference type="InterPro" id="IPR029063">
    <property type="entry name" value="SAM-dependent_MTases_sf"/>
</dbReference>
<dbReference type="SUPFAM" id="SSF53335">
    <property type="entry name" value="S-adenosyl-L-methionine-dependent methyltransferases"/>
    <property type="match status" value="1"/>
</dbReference>
<organism evidence="4 5">
    <name type="scientific">Microbacterium mcarthurae</name>
    <dbReference type="NCBI Taxonomy" id="3035918"/>
    <lineage>
        <taxon>Bacteria</taxon>
        <taxon>Bacillati</taxon>
        <taxon>Actinomycetota</taxon>
        <taxon>Actinomycetes</taxon>
        <taxon>Micrococcales</taxon>
        <taxon>Microbacteriaceae</taxon>
        <taxon>Microbacterium</taxon>
    </lineage>
</organism>
<dbReference type="GO" id="GO:0032259">
    <property type="term" value="P:methylation"/>
    <property type="evidence" value="ECO:0007669"/>
    <property type="project" value="UniProtKB-KW"/>
</dbReference>
<dbReference type="Gene3D" id="3.40.50.150">
    <property type="entry name" value="Vaccinia Virus protein VP39"/>
    <property type="match status" value="1"/>
</dbReference>
<dbReference type="Pfam" id="PF13649">
    <property type="entry name" value="Methyltransf_25"/>
    <property type="match status" value="1"/>
</dbReference>
<evidence type="ECO:0000313" key="4">
    <source>
        <dbReference type="EMBL" id="MFM2721244.1"/>
    </source>
</evidence>
<evidence type="ECO:0000259" key="3">
    <source>
        <dbReference type="Pfam" id="PF13649"/>
    </source>
</evidence>
<comment type="caution">
    <text evidence="4">The sequence shown here is derived from an EMBL/GenBank/DDBJ whole genome shotgun (WGS) entry which is preliminary data.</text>
</comment>
<protein>
    <submittedName>
        <fullName evidence="4">Class I SAM-dependent methyltransferase</fullName>
    </submittedName>
</protein>
<dbReference type="NCBIfam" id="NF041820">
    <property type="entry name" value="daptide_MTase"/>
    <property type="match status" value="1"/>
</dbReference>
<dbReference type="PANTHER" id="PTHR43861">
    <property type="entry name" value="TRANS-ACONITATE 2-METHYLTRANSFERASE-RELATED"/>
    <property type="match status" value="1"/>
</dbReference>
<dbReference type="Proteomes" id="UP001630303">
    <property type="component" value="Unassembled WGS sequence"/>
</dbReference>
<sequence length="273" mass="29346">MTAPLTATVRRRLDEAACTAEPCDVYDGHGARFYDELVGPDRSEIREVLAVARRSGPAVLDLAAGTGRVTLPLLRIGKTVTALDLSPSMLQRLRNALPAGSACDLVLADMRTFDLGRVFDLAVLAATSITLLERDDRRRLFAAVRRHLRPSGSLVLSVAGDAVHRTLRTSVDREISVRSGGNTVVYLQSQQVDAVGSRRLVNWMPLPLPTAPGPVPVLTTRLHLLDAATVADELTQAGFLAPDVIPVRSPGDADAESMMLLHSRVEGGEYRAG</sequence>
<dbReference type="CDD" id="cd02440">
    <property type="entry name" value="AdoMet_MTases"/>
    <property type="match status" value="1"/>
</dbReference>
<dbReference type="GO" id="GO:0008168">
    <property type="term" value="F:methyltransferase activity"/>
    <property type="evidence" value="ECO:0007669"/>
    <property type="project" value="UniProtKB-KW"/>
</dbReference>
<keyword evidence="2" id="KW-0808">Transferase</keyword>
<keyword evidence="5" id="KW-1185">Reference proteome</keyword>
<dbReference type="InterPro" id="IPR049690">
    <property type="entry name" value="Daptide_MTase"/>
</dbReference>
<evidence type="ECO:0000256" key="2">
    <source>
        <dbReference type="ARBA" id="ARBA00022679"/>
    </source>
</evidence>
<dbReference type="EMBL" id="JAROCE010000003">
    <property type="protein sequence ID" value="MFM2721244.1"/>
    <property type="molecule type" value="Genomic_DNA"/>
</dbReference>
<feature type="domain" description="Methyltransferase" evidence="3">
    <location>
        <begin position="59"/>
        <end position="152"/>
    </location>
</feature>
<proteinExistence type="predicted"/>
<accession>A0ABW9GI95</accession>